<dbReference type="GO" id="GO:0005524">
    <property type="term" value="F:ATP binding"/>
    <property type="evidence" value="ECO:0007669"/>
    <property type="project" value="UniProtKB-UniRule"/>
</dbReference>
<dbReference type="GO" id="GO:0110051">
    <property type="term" value="P:metabolite repair"/>
    <property type="evidence" value="ECO:0007669"/>
    <property type="project" value="TreeGrafter"/>
</dbReference>
<feature type="binding site" evidence="17">
    <location>
        <position position="439"/>
    </location>
    <ligand>
        <name>AMP</name>
        <dbReference type="ChEBI" id="CHEBI:456215"/>
    </ligand>
</feature>
<evidence type="ECO:0000256" key="13">
    <source>
        <dbReference type="ARBA" id="ARBA00023268"/>
    </source>
</evidence>
<feature type="binding site" evidence="17">
    <location>
        <begin position="410"/>
        <end position="414"/>
    </location>
    <ligand>
        <name>AMP</name>
        <dbReference type="ChEBI" id="CHEBI:456215"/>
    </ligand>
</feature>
<dbReference type="PROSITE" id="PS51383">
    <property type="entry name" value="YJEF_C_3"/>
    <property type="match status" value="1"/>
</dbReference>
<organism evidence="22 23">
    <name type="scientific">Rhizobium soli</name>
    <dbReference type="NCBI Taxonomy" id="424798"/>
    <lineage>
        <taxon>Bacteria</taxon>
        <taxon>Pseudomonadati</taxon>
        <taxon>Pseudomonadota</taxon>
        <taxon>Alphaproteobacteria</taxon>
        <taxon>Hyphomicrobiales</taxon>
        <taxon>Rhizobiaceae</taxon>
        <taxon>Rhizobium/Agrobacterium group</taxon>
        <taxon>Rhizobium</taxon>
    </lineage>
</organism>
<comment type="cofactor">
    <cofactor evidence="18 19">
        <name>K(+)</name>
        <dbReference type="ChEBI" id="CHEBI:29103"/>
    </cofactor>
    <text evidence="18 19">Binds 1 potassium ion per subunit.</text>
</comment>
<feature type="binding site" evidence="18">
    <location>
        <position position="123"/>
    </location>
    <ligand>
        <name>K(+)</name>
        <dbReference type="ChEBI" id="CHEBI:29103"/>
    </ligand>
</feature>
<dbReference type="Gene3D" id="3.40.1190.20">
    <property type="match status" value="1"/>
</dbReference>
<keyword evidence="11 18" id="KW-0413">Isomerase</keyword>
<dbReference type="CDD" id="cd01171">
    <property type="entry name" value="YXKO-related"/>
    <property type="match status" value="1"/>
</dbReference>
<comment type="catalytic activity">
    <reaction evidence="15 17 19">
        <text>(6S)-NADHX + ADP = AMP + phosphate + NADH + H(+)</text>
        <dbReference type="Rhea" id="RHEA:32223"/>
        <dbReference type="ChEBI" id="CHEBI:15378"/>
        <dbReference type="ChEBI" id="CHEBI:43474"/>
        <dbReference type="ChEBI" id="CHEBI:57945"/>
        <dbReference type="ChEBI" id="CHEBI:64074"/>
        <dbReference type="ChEBI" id="CHEBI:456215"/>
        <dbReference type="ChEBI" id="CHEBI:456216"/>
        <dbReference type="EC" id="4.2.1.136"/>
    </reaction>
</comment>
<evidence type="ECO:0000256" key="6">
    <source>
        <dbReference type="ARBA" id="ARBA00022741"/>
    </source>
</evidence>
<dbReference type="NCBIfam" id="TIGR00197">
    <property type="entry name" value="yjeF_nterm"/>
    <property type="match status" value="1"/>
</dbReference>
<keyword evidence="10 17" id="KW-0520">NAD</keyword>
<keyword evidence="7 17" id="KW-0067">ATP-binding</keyword>
<evidence type="ECO:0000256" key="18">
    <source>
        <dbReference type="HAMAP-Rule" id="MF_01966"/>
    </source>
</evidence>
<gene>
    <name evidence="18" type="primary">nnrE</name>
    <name evidence="17" type="synonym">nnrD</name>
    <name evidence="22" type="ORF">F4695_000021</name>
</gene>
<evidence type="ECO:0000256" key="3">
    <source>
        <dbReference type="ARBA" id="ARBA00006001"/>
    </source>
</evidence>
<dbReference type="PANTHER" id="PTHR12592:SF0">
    <property type="entry name" value="ATP-DEPENDENT (S)-NAD(P)H-HYDRATE DEHYDRATASE"/>
    <property type="match status" value="1"/>
</dbReference>
<comment type="function">
    <text evidence="17">Catalyzes the dehydration of the S-form of NAD(P)HX at the expense of ADP, which is converted to AMP. Together with NAD(P)HX epimerase, which catalyzes the epimerization of the S- and R-forms, the enzyme allows the repair of both epimers of NAD(P)HX, a damaged form of NAD(P)H that is a result of enzymatic or heat-dependent hydration.</text>
</comment>
<dbReference type="GO" id="GO:0052856">
    <property type="term" value="F:NAD(P)HX epimerase activity"/>
    <property type="evidence" value="ECO:0007669"/>
    <property type="project" value="UniProtKB-UniRule"/>
</dbReference>
<keyword evidence="5 18" id="KW-0479">Metal-binding</keyword>
<comment type="catalytic activity">
    <reaction evidence="1 18 19">
        <text>(6R)-NADHX = (6S)-NADHX</text>
        <dbReference type="Rhea" id="RHEA:32215"/>
        <dbReference type="ChEBI" id="CHEBI:64074"/>
        <dbReference type="ChEBI" id="CHEBI:64075"/>
        <dbReference type="EC" id="5.1.99.6"/>
    </reaction>
</comment>
<name>A0A7X0MPF9_9HYPH</name>
<dbReference type="HAMAP" id="MF_01966">
    <property type="entry name" value="NADHX_epimerase"/>
    <property type="match status" value="1"/>
</dbReference>
<dbReference type="EC" id="5.1.99.6" evidence="19"/>
<evidence type="ECO:0000256" key="7">
    <source>
        <dbReference type="ARBA" id="ARBA00022840"/>
    </source>
</evidence>
<keyword evidence="6 17" id="KW-0547">Nucleotide-binding</keyword>
<evidence type="ECO:0000256" key="11">
    <source>
        <dbReference type="ARBA" id="ARBA00023235"/>
    </source>
</evidence>
<dbReference type="AlphaFoldDB" id="A0A7X0MPF9"/>
<comment type="catalytic activity">
    <reaction evidence="16 17 19">
        <text>(6S)-NADPHX + ADP = AMP + phosphate + NADPH + H(+)</text>
        <dbReference type="Rhea" id="RHEA:32235"/>
        <dbReference type="ChEBI" id="CHEBI:15378"/>
        <dbReference type="ChEBI" id="CHEBI:43474"/>
        <dbReference type="ChEBI" id="CHEBI:57783"/>
        <dbReference type="ChEBI" id="CHEBI:64076"/>
        <dbReference type="ChEBI" id="CHEBI:456215"/>
        <dbReference type="ChEBI" id="CHEBI:456216"/>
        <dbReference type="EC" id="4.2.1.136"/>
    </reaction>
</comment>
<evidence type="ECO:0000256" key="9">
    <source>
        <dbReference type="ARBA" id="ARBA00022958"/>
    </source>
</evidence>
<accession>A0A7X0MPF9</accession>
<feature type="binding site" evidence="17">
    <location>
        <position position="258"/>
    </location>
    <ligand>
        <name>(6S)-NADPHX</name>
        <dbReference type="ChEBI" id="CHEBI:64076"/>
    </ligand>
</feature>
<dbReference type="InterPro" id="IPR004443">
    <property type="entry name" value="YjeF_N_dom"/>
</dbReference>
<dbReference type="PIRSF" id="PIRSF017184">
    <property type="entry name" value="Nnr"/>
    <property type="match status" value="1"/>
</dbReference>
<dbReference type="Gene3D" id="3.40.50.10260">
    <property type="entry name" value="YjeF N-terminal domain"/>
    <property type="match status" value="1"/>
</dbReference>
<feature type="binding site" evidence="17">
    <location>
        <position position="373"/>
    </location>
    <ligand>
        <name>(6S)-NADPHX</name>
        <dbReference type="ChEBI" id="CHEBI:64076"/>
    </ligand>
</feature>
<comment type="catalytic activity">
    <reaction evidence="2 18 19">
        <text>(6R)-NADPHX = (6S)-NADPHX</text>
        <dbReference type="Rhea" id="RHEA:32227"/>
        <dbReference type="ChEBI" id="CHEBI:64076"/>
        <dbReference type="ChEBI" id="CHEBI:64077"/>
        <dbReference type="EC" id="5.1.99.6"/>
    </reaction>
</comment>
<comment type="caution">
    <text evidence="22">The sequence shown here is derived from an EMBL/GenBank/DDBJ whole genome shotgun (WGS) entry which is preliminary data.</text>
</comment>
<feature type="domain" description="YjeF N-terminal" evidence="21">
    <location>
        <begin position="15"/>
        <end position="213"/>
    </location>
</feature>
<keyword evidence="9 18" id="KW-0630">Potassium</keyword>
<evidence type="ECO:0000256" key="1">
    <source>
        <dbReference type="ARBA" id="ARBA00000013"/>
    </source>
</evidence>
<dbReference type="Pfam" id="PF01256">
    <property type="entry name" value="Carb_kinase"/>
    <property type="match status" value="1"/>
</dbReference>
<evidence type="ECO:0000313" key="22">
    <source>
        <dbReference type="EMBL" id="MBB6506702.1"/>
    </source>
</evidence>
<feature type="binding site" evidence="18">
    <location>
        <position position="159"/>
    </location>
    <ligand>
        <name>K(+)</name>
        <dbReference type="ChEBI" id="CHEBI:29103"/>
    </ligand>
</feature>
<dbReference type="RefSeq" id="WP_184653183.1">
    <property type="nucleotide sequence ID" value="NZ_JACHBU010000001.1"/>
</dbReference>
<comment type="function">
    <text evidence="14 19">Bifunctional enzyme that catalyzes the epimerization of the S- and R-forms of NAD(P)HX and the dehydration of the S-form of NAD(P)HX at the expense of ADP, which is converted to AMP. This allows the repair of both epimers of NAD(P)HX, a damaged form of NAD(P)H that is a result of enzymatic or heat-dependent hydration.</text>
</comment>
<evidence type="ECO:0000256" key="5">
    <source>
        <dbReference type="ARBA" id="ARBA00022723"/>
    </source>
</evidence>
<proteinExistence type="inferred from homology"/>
<dbReference type="NCBIfam" id="TIGR00196">
    <property type="entry name" value="yjeF_cterm"/>
    <property type="match status" value="1"/>
</dbReference>
<dbReference type="PROSITE" id="PS51385">
    <property type="entry name" value="YJEF_N"/>
    <property type="match status" value="1"/>
</dbReference>
<dbReference type="Proteomes" id="UP000585437">
    <property type="component" value="Unassembled WGS sequence"/>
</dbReference>
<dbReference type="HAMAP" id="MF_01965">
    <property type="entry name" value="NADHX_dehydratase"/>
    <property type="match status" value="1"/>
</dbReference>
<comment type="subunit">
    <text evidence="17">Homotetramer.</text>
</comment>
<evidence type="ECO:0000256" key="17">
    <source>
        <dbReference type="HAMAP-Rule" id="MF_01965"/>
    </source>
</evidence>
<dbReference type="GO" id="GO:0052855">
    <property type="term" value="F:ADP-dependent NAD(P)H-hydrate dehydratase activity"/>
    <property type="evidence" value="ECO:0007669"/>
    <property type="project" value="UniProtKB-UniRule"/>
</dbReference>
<evidence type="ECO:0000256" key="19">
    <source>
        <dbReference type="PIRNR" id="PIRNR017184"/>
    </source>
</evidence>
<dbReference type="GO" id="GO:0046872">
    <property type="term" value="F:metal ion binding"/>
    <property type="evidence" value="ECO:0007669"/>
    <property type="project" value="UniProtKB-UniRule"/>
</dbReference>
<evidence type="ECO:0000313" key="23">
    <source>
        <dbReference type="Proteomes" id="UP000585437"/>
    </source>
</evidence>
<comment type="function">
    <text evidence="18">Catalyzes the epimerization of the S- and R-forms of NAD(P)HX, a damaged form of NAD(P)H that is a result of enzymatic or heat-dependent hydration. This is a prerequisite for the S-specific NAD(P)H-hydrate dehydratase to allow the repair of both epimers of NAD(P)HX.</text>
</comment>
<comment type="similarity">
    <text evidence="17">Belongs to the NnrD/CARKD family.</text>
</comment>
<dbReference type="GO" id="GO:0046496">
    <property type="term" value="P:nicotinamide nucleotide metabolic process"/>
    <property type="evidence" value="ECO:0007669"/>
    <property type="project" value="UniProtKB-UniRule"/>
</dbReference>
<evidence type="ECO:0000259" key="21">
    <source>
        <dbReference type="PROSITE" id="PS51385"/>
    </source>
</evidence>
<dbReference type="EC" id="4.2.1.136" evidence="19"/>
<keyword evidence="23" id="KW-1185">Reference proteome</keyword>
<comment type="similarity">
    <text evidence="18">Belongs to the NnrE/AIBP family.</text>
</comment>
<feature type="binding site" evidence="17">
    <location>
        <position position="440"/>
    </location>
    <ligand>
        <name>(6S)-NADPHX</name>
        <dbReference type="ChEBI" id="CHEBI:64076"/>
    </ligand>
</feature>
<keyword evidence="8 17" id="KW-0521">NADP</keyword>
<comment type="caution">
    <text evidence="18">Lacks conserved residue(s) required for the propagation of feature annotation.</text>
</comment>
<keyword evidence="13" id="KW-0511">Multifunctional enzyme</keyword>
<keyword evidence="22" id="KW-0808">Transferase</keyword>
<dbReference type="Pfam" id="PF03853">
    <property type="entry name" value="YjeF_N"/>
    <property type="match status" value="1"/>
</dbReference>
<feature type="domain" description="YjeF C-terminal" evidence="20">
    <location>
        <begin position="223"/>
        <end position="494"/>
    </location>
</feature>
<protein>
    <recommendedName>
        <fullName evidence="19">Bifunctional NAD(P)H-hydrate repair enzyme</fullName>
    </recommendedName>
    <alternativeName>
        <fullName evidence="19">Nicotinamide nucleotide repair protein</fullName>
    </alternativeName>
    <domain>
        <recommendedName>
            <fullName evidence="19">ADP-dependent (S)-NAD(P)H-hydrate dehydratase</fullName>
            <ecNumber evidence="19">4.2.1.136</ecNumber>
        </recommendedName>
        <alternativeName>
            <fullName evidence="19">ADP-dependent NAD(P)HX dehydratase</fullName>
        </alternativeName>
    </domain>
    <domain>
        <recommendedName>
            <fullName evidence="19">NAD(P)H-hydrate epimerase</fullName>
            <ecNumber evidence="19">5.1.99.6</ecNumber>
        </recommendedName>
    </domain>
</protein>
<feature type="binding site" evidence="18">
    <location>
        <position position="63"/>
    </location>
    <ligand>
        <name>K(+)</name>
        <dbReference type="ChEBI" id="CHEBI:29103"/>
    </ligand>
</feature>
<dbReference type="InterPro" id="IPR000631">
    <property type="entry name" value="CARKD"/>
</dbReference>
<evidence type="ECO:0000256" key="8">
    <source>
        <dbReference type="ARBA" id="ARBA00022857"/>
    </source>
</evidence>
<dbReference type="SUPFAM" id="SSF64153">
    <property type="entry name" value="YjeF N-terminal domain-like"/>
    <property type="match status" value="1"/>
</dbReference>
<dbReference type="GO" id="GO:0016301">
    <property type="term" value="F:kinase activity"/>
    <property type="evidence" value="ECO:0007669"/>
    <property type="project" value="UniProtKB-KW"/>
</dbReference>
<evidence type="ECO:0000259" key="20">
    <source>
        <dbReference type="PROSITE" id="PS51383"/>
    </source>
</evidence>
<evidence type="ECO:0000256" key="10">
    <source>
        <dbReference type="ARBA" id="ARBA00023027"/>
    </source>
</evidence>
<keyword evidence="22" id="KW-0418">Kinase</keyword>
<dbReference type="InterPro" id="IPR029056">
    <property type="entry name" value="Ribokinase-like"/>
</dbReference>
<dbReference type="InterPro" id="IPR036652">
    <property type="entry name" value="YjeF_N_dom_sf"/>
</dbReference>
<feature type="binding site" evidence="18">
    <location>
        <begin position="62"/>
        <end position="66"/>
    </location>
    <ligand>
        <name>(6S)-NADPHX</name>
        <dbReference type="ChEBI" id="CHEBI:64076"/>
    </ligand>
</feature>
<comment type="similarity">
    <text evidence="4 19">In the C-terminal section; belongs to the NnrD/CARKD family.</text>
</comment>
<feature type="binding site" evidence="18">
    <location>
        <position position="156"/>
    </location>
    <ligand>
        <name>(6S)-NADPHX</name>
        <dbReference type="ChEBI" id="CHEBI:64076"/>
    </ligand>
</feature>
<feature type="binding site" evidence="17">
    <location>
        <position position="321"/>
    </location>
    <ligand>
        <name>(6S)-NADPHX</name>
        <dbReference type="ChEBI" id="CHEBI:64076"/>
    </ligand>
</feature>
<evidence type="ECO:0000256" key="12">
    <source>
        <dbReference type="ARBA" id="ARBA00023239"/>
    </source>
</evidence>
<evidence type="ECO:0000256" key="15">
    <source>
        <dbReference type="ARBA" id="ARBA00048238"/>
    </source>
</evidence>
<evidence type="ECO:0000256" key="14">
    <source>
        <dbReference type="ARBA" id="ARBA00025153"/>
    </source>
</evidence>
<feature type="binding site" evidence="18">
    <location>
        <begin position="127"/>
        <end position="133"/>
    </location>
    <ligand>
        <name>(6S)-NADPHX</name>
        <dbReference type="ChEBI" id="CHEBI:64076"/>
    </ligand>
</feature>
<dbReference type="InterPro" id="IPR030677">
    <property type="entry name" value="Nnr"/>
</dbReference>
<keyword evidence="12 17" id="KW-0456">Lyase</keyword>
<evidence type="ECO:0000256" key="16">
    <source>
        <dbReference type="ARBA" id="ARBA00049209"/>
    </source>
</evidence>
<comment type="similarity">
    <text evidence="3 19">In the N-terminal section; belongs to the NnrE/AIBP family.</text>
</comment>
<dbReference type="PANTHER" id="PTHR12592">
    <property type="entry name" value="ATP-DEPENDENT (S)-NAD(P)H-HYDRATE DEHYDRATASE FAMILY MEMBER"/>
    <property type="match status" value="1"/>
</dbReference>
<evidence type="ECO:0000256" key="2">
    <source>
        <dbReference type="ARBA" id="ARBA00000909"/>
    </source>
</evidence>
<dbReference type="EMBL" id="JACHBU010000001">
    <property type="protein sequence ID" value="MBB6506702.1"/>
    <property type="molecule type" value="Genomic_DNA"/>
</dbReference>
<comment type="cofactor">
    <cofactor evidence="17">
        <name>Mg(2+)</name>
        <dbReference type="ChEBI" id="CHEBI:18420"/>
    </cofactor>
</comment>
<reference evidence="22 23" key="1">
    <citation type="submission" date="2020-08" db="EMBL/GenBank/DDBJ databases">
        <title>The Agave Microbiome: Exploring the role of microbial communities in plant adaptations to desert environments.</title>
        <authorList>
            <person name="Partida-Martinez L.P."/>
        </authorList>
    </citation>
    <scope>NUCLEOTIDE SEQUENCE [LARGE SCALE GENOMIC DNA]</scope>
    <source>
        <strain evidence="22 23">AS3.12</strain>
    </source>
</reference>
<evidence type="ECO:0000256" key="4">
    <source>
        <dbReference type="ARBA" id="ARBA00009524"/>
    </source>
</evidence>
<sequence>MTNSFAYLLLTPNDMAAVDTAAAASGMSSIGLMDRAGRAVAASALRHFPGALRFVVLCGPGNNGGDGYVAAAALNEAGTRCVVYSLGDPAQLRGDALEARSRCPLDTQPLDNYVPLPGDVVIDALFGAGLSRNVSDSVAALADRLAATNTPVLAVDLPSGLCGRRGVALGAALRADRTVTFVARKPGHVLMPGRELCGELEVFDIGIPRRIVLAKAGSLAENAPSIWSSAVPSPLGDSHKYTRGHLVVFSGPADKTGAARLSATAGLKRGAGLVTVASPTDALSVNAASLTAIMLHAIDDVADLADWLGSAKLSAFVLGPGFGVGEKAREFVLALKGKRLVLDADGISSFKDDPDTLFSAFSEGETRLVLTPHEGEFARLFPDLAKDKELSKPEKALKASALASAVIVYKGADTVIASPDGRALINTNAPPWLATAGSGDALAGMIGALLAQGMPAFEAAAAGVYLHGEAANSLTPDMTAEDLAKRAGILPNKEP</sequence>
<dbReference type="SUPFAM" id="SSF53613">
    <property type="entry name" value="Ribokinase-like"/>
    <property type="match status" value="1"/>
</dbReference>